<evidence type="ECO:0000313" key="2">
    <source>
        <dbReference type="Proteomes" id="UP000317650"/>
    </source>
</evidence>
<gene>
    <name evidence="1" type="ORF">C4D60_Mb00t19910</name>
</gene>
<proteinExistence type="predicted"/>
<dbReference type="EMBL" id="PYDT01001657">
    <property type="protein sequence ID" value="THU42421.1"/>
    <property type="molecule type" value="Genomic_DNA"/>
</dbReference>
<name>A0A4S8I3V7_MUSBA</name>
<protein>
    <submittedName>
        <fullName evidence="1">Uncharacterized protein</fullName>
    </submittedName>
</protein>
<sequence length="67" mass="7611">MGMEKRGRLRWRSKRSIAEPYEVGKLSKYGSKGRNHLFRPGEQAILQGDLKLRSLGSIKLLSIGNKL</sequence>
<organism evidence="1 2">
    <name type="scientific">Musa balbisiana</name>
    <name type="common">Banana</name>
    <dbReference type="NCBI Taxonomy" id="52838"/>
    <lineage>
        <taxon>Eukaryota</taxon>
        <taxon>Viridiplantae</taxon>
        <taxon>Streptophyta</taxon>
        <taxon>Embryophyta</taxon>
        <taxon>Tracheophyta</taxon>
        <taxon>Spermatophyta</taxon>
        <taxon>Magnoliopsida</taxon>
        <taxon>Liliopsida</taxon>
        <taxon>Zingiberales</taxon>
        <taxon>Musaceae</taxon>
        <taxon>Musa</taxon>
    </lineage>
</organism>
<keyword evidence="2" id="KW-1185">Reference proteome</keyword>
<dbReference type="AlphaFoldDB" id="A0A4S8I3V7"/>
<reference evidence="1 2" key="1">
    <citation type="journal article" date="2019" name="Nat. Plants">
        <title>Genome sequencing of Musa balbisiana reveals subgenome evolution and function divergence in polyploid bananas.</title>
        <authorList>
            <person name="Yao X."/>
        </authorList>
    </citation>
    <scope>NUCLEOTIDE SEQUENCE [LARGE SCALE GENOMIC DNA]</scope>
    <source>
        <strain evidence="2">cv. DH-PKW</strain>
        <tissue evidence="1">Leaves</tissue>
    </source>
</reference>
<comment type="caution">
    <text evidence="1">The sequence shown here is derived from an EMBL/GenBank/DDBJ whole genome shotgun (WGS) entry which is preliminary data.</text>
</comment>
<dbReference type="Proteomes" id="UP000317650">
    <property type="component" value="Unassembled WGS sequence"/>
</dbReference>
<accession>A0A4S8I3V7</accession>
<evidence type="ECO:0000313" key="1">
    <source>
        <dbReference type="EMBL" id="THU42421.1"/>
    </source>
</evidence>